<reference evidence="2" key="2">
    <citation type="submission" date="2025-09" db="UniProtKB">
        <authorList>
            <consortium name="Ensembl"/>
        </authorList>
    </citation>
    <scope>IDENTIFICATION</scope>
</reference>
<accession>A0A8C5IXC4</accession>
<dbReference type="InterPro" id="IPR040608">
    <property type="entry name" value="Snf8/Vps36"/>
</dbReference>
<dbReference type="GO" id="GO:0043328">
    <property type="term" value="P:protein transport to vacuole involved in ubiquitin-dependent protein catabolic process via the multivesicular body sorting pathway"/>
    <property type="evidence" value="ECO:0007669"/>
    <property type="project" value="TreeGrafter"/>
</dbReference>
<dbReference type="Ensembl" id="ENSJHYT00000011464.1">
    <property type="protein sequence ID" value="ENSJHYP00000009465.1"/>
    <property type="gene ID" value="ENSJHYG00000007466.1"/>
</dbReference>
<evidence type="ECO:0000313" key="3">
    <source>
        <dbReference type="Proteomes" id="UP000694408"/>
    </source>
</evidence>
<protein>
    <submittedName>
        <fullName evidence="2">SNF8 subunit of ESCRT-II</fullName>
    </submittedName>
</protein>
<dbReference type="InterPro" id="IPR016689">
    <property type="entry name" value="ESCRT-2_cplx_Snf8"/>
</dbReference>
<proteinExistence type="predicted"/>
<dbReference type="GO" id="GO:0000814">
    <property type="term" value="C:ESCRT II complex"/>
    <property type="evidence" value="ECO:0007669"/>
    <property type="project" value="InterPro"/>
</dbReference>
<evidence type="ECO:0000256" key="1">
    <source>
        <dbReference type="SAM" id="MobiDB-lite"/>
    </source>
</evidence>
<sequence length="201" mass="21284">THKPRGRSCGSATGGAGPGRGCPRPGLSRFGLSGSGFSGPAAPSRCLPQAKYKERGTVLAEDQLAQMSKQLETFRTHLQAFASKHKHEIRRSPEFRLQFQHMCAAIGAAEELGLQLWLWDGTAGTAGTAALGIPEGFWRIPKGFWGILGSSQGVPRNSQPTHALTSCANLPRPLSTCCCSSSSVISPAAGAAVSWRFYGVF</sequence>
<dbReference type="PANTHER" id="PTHR12806:SF0">
    <property type="entry name" value="VACUOLAR-SORTING PROTEIN SNF8"/>
    <property type="match status" value="1"/>
</dbReference>
<reference evidence="2" key="1">
    <citation type="submission" date="2025-08" db="UniProtKB">
        <authorList>
            <consortium name="Ensembl"/>
        </authorList>
    </citation>
    <scope>IDENTIFICATION</scope>
</reference>
<dbReference type="Proteomes" id="UP000694408">
    <property type="component" value="Unplaced"/>
</dbReference>
<dbReference type="Pfam" id="PF04157">
    <property type="entry name" value="EAP30"/>
    <property type="match status" value="1"/>
</dbReference>
<name>A0A8C5IXC4_JUNHY</name>
<feature type="region of interest" description="Disordered" evidence="1">
    <location>
        <begin position="1"/>
        <end position="25"/>
    </location>
</feature>
<dbReference type="Gene3D" id="6.10.140.180">
    <property type="match status" value="1"/>
</dbReference>
<evidence type="ECO:0000313" key="2">
    <source>
        <dbReference type="Ensembl" id="ENSJHYP00000009465.1"/>
    </source>
</evidence>
<organism evidence="2 3">
    <name type="scientific">Junco hyemalis</name>
    <name type="common">Dark-eyed junco</name>
    <dbReference type="NCBI Taxonomy" id="40217"/>
    <lineage>
        <taxon>Eukaryota</taxon>
        <taxon>Metazoa</taxon>
        <taxon>Chordata</taxon>
        <taxon>Craniata</taxon>
        <taxon>Vertebrata</taxon>
        <taxon>Euteleostomi</taxon>
        <taxon>Archelosauria</taxon>
        <taxon>Archosauria</taxon>
        <taxon>Dinosauria</taxon>
        <taxon>Saurischia</taxon>
        <taxon>Theropoda</taxon>
        <taxon>Coelurosauria</taxon>
        <taxon>Aves</taxon>
        <taxon>Neognathae</taxon>
        <taxon>Neoaves</taxon>
        <taxon>Telluraves</taxon>
        <taxon>Australaves</taxon>
        <taxon>Passeriformes</taxon>
        <taxon>Passerellidae</taxon>
        <taxon>Junco</taxon>
    </lineage>
</organism>
<dbReference type="InterPro" id="IPR036390">
    <property type="entry name" value="WH_DNA-bd_sf"/>
</dbReference>
<dbReference type="SUPFAM" id="SSF46785">
    <property type="entry name" value="Winged helix' DNA-binding domain"/>
    <property type="match status" value="1"/>
</dbReference>
<keyword evidence="3" id="KW-1185">Reference proteome</keyword>
<dbReference type="AlphaFoldDB" id="A0A8C5IXC4"/>
<dbReference type="PANTHER" id="PTHR12806">
    <property type="entry name" value="EAP30 SUBUNIT OF ELL COMPLEX"/>
    <property type="match status" value="1"/>
</dbReference>